<dbReference type="VEuPathDB" id="TriTrypDB:LdCL_190010200"/>
<evidence type="ECO:0000256" key="1">
    <source>
        <dbReference type="SAM" id="MobiDB-lite"/>
    </source>
</evidence>
<organism evidence="2 3">
    <name type="scientific">Leishmania donovani</name>
    <dbReference type="NCBI Taxonomy" id="5661"/>
    <lineage>
        <taxon>Eukaryota</taxon>
        <taxon>Discoba</taxon>
        <taxon>Euglenozoa</taxon>
        <taxon>Kinetoplastea</taxon>
        <taxon>Metakinetoplastina</taxon>
        <taxon>Trypanosomatida</taxon>
        <taxon>Trypanosomatidae</taxon>
        <taxon>Leishmaniinae</taxon>
        <taxon>Leishmania</taxon>
    </lineage>
</organism>
<proteinExistence type="predicted"/>
<keyword evidence="3" id="KW-1185">Reference proteome</keyword>
<feature type="compositionally biased region" description="Polar residues" evidence="1">
    <location>
        <begin position="1"/>
        <end position="29"/>
    </location>
</feature>
<sequence>MSTVFTTNAWERSSPFQPNSAAHTDNDSTMDAGKLSSVGLPCGRGIDEVAAQNGQPFSHSADALPAARVPVAETDVMMDSGVATVECALVLAESNKCGAVVVAHPPATFPGLYKDVKYSVRTLFAPPKPPSEMPPRVKRQPRRGPVYDNDIVTAGERQHRAQREVSRMWRGVLCRRRLRQARTLAEVLNNRARCIQCWWRSLQARWRLRQLRAIRKEWAKELTARYTADRVENTKNIIFWQHCRYEGAAVLIQRVLRWHLREKQRYLYQMEGVPESEWPPALERPPTRKRRPCFAWRYPRPAADAGGDALAADELSGTDDDALHHRTLLQFRKVRDPVPPPTQTEVEAINAKTRERIAQRESALAAPEVLSRAEWKTENIRHEDLDFNAGVLQRLYRSKQATIKARTRQLTGEYFDKTARIIARTLRMQIFIRRMRRHRARVQSEVKARMARHDAEKIEALKVEAVWQRELMDASAACIQRCYHWYRFERDGVVPASYAAINVVPTAPPYGLINEHIQRERAMRWDSMNLMEQHELEKQRHHMYLRYVPAKTIVCKRTGRFATAPQAEL</sequence>
<evidence type="ECO:0000313" key="2">
    <source>
        <dbReference type="EMBL" id="AYU78150.1"/>
    </source>
</evidence>
<dbReference type="Proteomes" id="UP000274082">
    <property type="component" value="Chromosome 19"/>
</dbReference>
<evidence type="ECO:0008006" key="4">
    <source>
        <dbReference type="Google" id="ProtNLM"/>
    </source>
</evidence>
<gene>
    <name evidence="2" type="ORF">LdCL_190010200</name>
</gene>
<name>A0A3S7WVD7_LEIDO</name>
<evidence type="ECO:0000313" key="3">
    <source>
        <dbReference type="Proteomes" id="UP000274082"/>
    </source>
</evidence>
<protein>
    <recommendedName>
        <fullName evidence="4">IQ calmodulin-binding motif family protein</fullName>
    </recommendedName>
</protein>
<feature type="region of interest" description="Disordered" evidence="1">
    <location>
        <begin position="127"/>
        <end position="148"/>
    </location>
</feature>
<dbReference type="OrthoDB" id="261536at2759"/>
<dbReference type="EMBL" id="CP029518">
    <property type="protein sequence ID" value="AYU78150.1"/>
    <property type="molecule type" value="Genomic_DNA"/>
</dbReference>
<accession>A0A3S7WVD7</accession>
<dbReference type="VEuPathDB" id="TriTrypDB:LDHU3_19.0580"/>
<dbReference type="AlphaFoldDB" id="A0A3S7WVD7"/>
<reference evidence="2 3" key="1">
    <citation type="journal article" date="2018" name="Sci. Rep.">
        <title>A complete Leishmania donovani reference genome identifies novel genetic variations associated with virulence.</title>
        <authorList>
            <person name="Lypaczewski P."/>
            <person name="Hoshizaki J."/>
            <person name="Zhang W.-W."/>
            <person name="McCall L.-I."/>
            <person name="Torcivia-Rodriguez J."/>
            <person name="Simonyan V."/>
            <person name="Kaur A."/>
            <person name="Dewar K."/>
            <person name="Matlashewski G."/>
        </authorList>
    </citation>
    <scope>NUCLEOTIDE SEQUENCE [LARGE SCALE GENOMIC DNA]</scope>
    <source>
        <strain evidence="2 3">LdCL</strain>
    </source>
</reference>
<dbReference type="VEuPathDB" id="TriTrypDB:LdBPK_190520.1"/>
<feature type="region of interest" description="Disordered" evidence="1">
    <location>
        <begin position="1"/>
        <end position="30"/>
    </location>
</feature>